<proteinExistence type="predicted"/>
<reference evidence="2 3" key="1">
    <citation type="submission" date="2020-07" db="EMBL/GenBank/DDBJ databases">
        <title>Sequencing the genomes of 1000 actinobacteria strains.</title>
        <authorList>
            <person name="Klenk H.-P."/>
        </authorList>
    </citation>
    <scope>NUCLEOTIDE SEQUENCE [LARGE SCALE GENOMIC DNA]</scope>
    <source>
        <strain evidence="2 3">CXB654</strain>
    </source>
</reference>
<evidence type="ECO:0000313" key="3">
    <source>
        <dbReference type="Proteomes" id="UP000589036"/>
    </source>
</evidence>
<gene>
    <name evidence="2" type="ORF">HDA32_003379</name>
</gene>
<organism evidence="2 3">
    <name type="scientific">Spinactinospora alkalitolerans</name>
    <dbReference type="NCBI Taxonomy" id="687207"/>
    <lineage>
        <taxon>Bacteria</taxon>
        <taxon>Bacillati</taxon>
        <taxon>Actinomycetota</taxon>
        <taxon>Actinomycetes</taxon>
        <taxon>Streptosporangiales</taxon>
        <taxon>Nocardiopsidaceae</taxon>
        <taxon>Spinactinospora</taxon>
    </lineage>
</organism>
<dbReference type="Gene3D" id="2.30.110.10">
    <property type="entry name" value="Electron Transport, Fmn-binding Protein, Chain A"/>
    <property type="match status" value="1"/>
</dbReference>
<dbReference type="RefSeq" id="WP_218882500.1">
    <property type="nucleotide sequence ID" value="NZ_BAAAYY010000016.1"/>
</dbReference>
<protein>
    <recommendedName>
        <fullName evidence="4">Flavin-nucleotide-binding protein</fullName>
    </recommendedName>
</protein>
<dbReference type="InterPro" id="IPR024747">
    <property type="entry name" value="Pyridox_Oxase-rel"/>
</dbReference>
<keyword evidence="3" id="KW-1185">Reference proteome</keyword>
<accession>A0A852TW81</accession>
<evidence type="ECO:0000313" key="2">
    <source>
        <dbReference type="EMBL" id="NYE48259.1"/>
    </source>
</evidence>
<evidence type="ECO:0000256" key="1">
    <source>
        <dbReference type="SAM" id="MobiDB-lite"/>
    </source>
</evidence>
<dbReference type="SUPFAM" id="SSF50475">
    <property type="entry name" value="FMN-binding split barrel"/>
    <property type="match status" value="1"/>
</dbReference>
<feature type="region of interest" description="Disordered" evidence="1">
    <location>
        <begin position="1"/>
        <end position="20"/>
    </location>
</feature>
<sequence length="223" mass="23894">MDIAQTSPAADYPATARTTPTRHLERAHYDRATVHAILDADFVCHMGFVADGLPVVLPTLYARVGERLYIHGSTGSRPLRSATDGLDVCLTVTLLDELVLARSAVHHSVNYRSVVVHGRATRVTDEAELTLALDALVDHAVPGRAADCRPADAKERAKTAVLRLDLAEVSAKVRAQGVGDEPEDMDLAHWAGLIPLDRVIGTPVPDPAVPEGTALPGYLRHLG</sequence>
<dbReference type="EMBL" id="JACCCC010000001">
    <property type="protein sequence ID" value="NYE48259.1"/>
    <property type="molecule type" value="Genomic_DNA"/>
</dbReference>
<comment type="caution">
    <text evidence="2">The sequence shown here is derived from an EMBL/GenBank/DDBJ whole genome shotgun (WGS) entry which is preliminary data.</text>
</comment>
<dbReference type="InterPro" id="IPR012349">
    <property type="entry name" value="Split_barrel_FMN-bd"/>
</dbReference>
<dbReference type="AlphaFoldDB" id="A0A852TW81"/>
<dbReference type="PANTHER" id="PTHR34071">
    <property type="entry name" value="5-NITROIMIDAZOLE ANTIBIOTICS RESISTANCE PROTEIN, NIMA-FAMILY-RELATED PROTEIN-RELATED"/>
    <property type="match status" value="1"/>
</dbReference>
<dbReference type="Pfam" id="PF12900">
    <property type="entry name" value="Pyridox_ox_2"/>
    <property type="match status" value="1"/>
</dbReference>
<evidence type="ECO:0008006" key="4">
    <source>
        <dbReference type="Google" id="ProtNLM"/>
    </source>
</evidence>
<dbReference type="PANTHER" id="PTHR34071:SF2">
    <property type="entry name" value="FLAVIN-NUCLEOTIDE-BINDING PROTEIN"/>
    <property type="match status" value="1"/>
</dbReference>
<name>A0A852TW81_9ACTN</name>
<dbReference type="Proteomes" id="UP000589036">
    <property type="component" value="Unassembled WGS sequence"/>
</dbReference>